<dbReference type="EC" id="1.3.99.-" evidence="2"/>
<feature type="domain" description="Radical SAM core" evidence="1">
    <location>
        <begin position="1"/>
        <end position="196"/>
    </location>
</feature>
<dbReference type="InterPro" id="IPR023404">
    <property type="entry name" value="rSAM_horseshoe"/>
</dbReference>
<dbReference type="InterPro" id="IPR058240">
    <property type="entry name" value="rSAM_sf"/>
</dbReference>
<dbReference type="PANTHER" id="PTHR13932">
    <property type="entry name" value="COPROPORPHYRINIGEN III OXIDASE"/>
    <property type="match status" value="1"/>
</dbReference>
<keyword evidence="2" id="KW-0560">Oxidoreductase</keyword>
<comment type="caution">
    <text evidence="2">The sequence shown here is derived from an EMBL/GenBank/DDBJ whole genome shotgun (WGS) entry which is preliminary data.</text>
</comment>
<evidence type="ECO:0000259" key="1">
    <source>
        <dbReference type="PROSITE" id="PS51918"/>
    </source>
</evidence>
<organism evidence="2">
    <name type="scientific">bioreactor metagenome</name>
    <dbReference type="NCBI Taxonomy" id="1076179"/>
    <lineage>
        <taxon>unclassified sequences</taxon>
        <taxon>metagenomes</taxon>
        <taxon>ecological metagenomes</taxon>
    </lineage>
</organism>
<dbReference type="InterPro" id="IPR023995">
    <property type="entry name" value="HemZ"/>
</dbReference>
<dbReference type="Pfam" id="PF04055">
    <property type="entry name" value="Radical_SAM"/>
    <property type="match status" value="1"/>
</dbReference>
<dbReference type="Gene3D" id="3.80.30.20">
    <property type="entry name" value="tm_1862 like domain"/>
    <property type="match status" value="1"/>
</dbReference>
<dbReference type="InterPro" id="IPR006638">
    <property type="entry name" value="Elp3/MiaA/NifB-like_rSAM"/>
</dbReference>
<sequence length="283" mass="31253">MLLEEASAAGETVRREGRRIKTLYIGGGTPTTLEAGQLARLLEGLRQAFDLSACREFTVEAGRPDTITREKLEVLASAGVSRVSVNPQTMEDAVLKAIGRRHTAGEILTAYQLVRQAGIPVVNMDLIAGLPQDSPEGFRRSLDAVLKLGPENITVHTLALKKGARLLEEGSGLPEGPAVAQMLDYAWQTLARAGYRPYYLYRQKFMSGSFENVGWSLPGYESLYNICMMEELHTVLSLGAGGVTKLVEPETGRIVRRSNPKFPQEYIRDRARICLEKEQILTF</sequence>
<reference evidence="2" key="1">
    <citation type="submission" date="2019-08" db="EMBL/GenBank/DDBJ databases">
        <authorList>
            <person name="Kucharzyk K."/>
            <person name="Murdoch R.W."/>
            <person name="Higgins S."/>
            <person name="Loffler F."/>
        </authorList>
    </citation>
    <scope>NUCLEOTIDE SEQUENCE</scope>
</reference>
<proteinExistence type="predicted"/>
<dbReference type="GO" id="GO:0051539">
    <property type="term" value="F:4 iron, 4 sulfur cluster binding"/>
    <property type="evidence" value="ECO:0007669"/>
    <property type="project" value="TreeGrafter"/>
</dbReference>
<dbReference type="GO" id="GO:0005737">
    <property type="term" value="C:cytoplasm"/>
    <property type="evidence" value="ECO:0007669"/>
    <property type="project" value="TreeGrafter"/>
</dbReference>
<dbReference type="EMBL" id="VSSQ01024677">
    <property type="protein sequence ID" value="MPM72322.1"/>
    <property type="molecule type" value="Genomic_DNA"/>
</dbReference>
<dbReference type="SUPFAM" id="SSF102114">
    <property type="entry name" value="Radical SAM enzymes"/>
    <property type="match status" value="1"/>
</dbReference>
<dbReference type="GO" id="GO:0006779">
    <property type="term" value="P:porphyrin-containing compound biosynthetic process"/>
    <property type="evidence" value="ECO:0007669"/>
    <property type="project" value="TreeGrafter"/>
</dbReference>
<dbReference type="GO" id="GO:0016491">
    <property type="term" value="F:oxidoreductase activity"/>
    <property type="evidence" value="ECO:0007669"/>
    <property type="project" value="UniProtKB-KW"/>
</dbReference>
<dbReference type="AlphaFoldDB" id="A0A645C3U4"/>
<dbReference type="InterPro" id="IPR007197">
    <property type="entry name" value="rSAM"/>
</dbReference>
<dbReference type="NCBIfam" id="TIGR03994">
    <property type="entry name" value="rSAM_HemZ"/>
    <property type="match status" value="1"/>
</dbReference>
<evidence type="ECO:0000313" key="2">
    <source>
        <dbReference type="EMBL" id="MPM72322.1"/>
    </source>
</evidence>
<name>A0A645C3U4_9ZZZZ</name>
<dbReference type="InterPro" id="IPR034505">
    <property type="entry name" value="Coproporphyrinogen-III_oxidase"/>
</dbReference>
<dbReference type="SMART" id="SM00729">
    <property type="entry name" value="Elp3"/>
    <property type="match status" value="1"/>
</dbReference>
<gene>
    <name evidence="2" type="primary">hemZ_9</name>
    <name evidence="2" type="ORF">SDC9_119295</name>
</gene>
<protein>
    <submittedName>
        <fullName evidence="2">Oxygen-independent coproporphyrinogen-III oxidase-like protein HemZ</fullName>
        <ecNumber evidence="2">1.3.99.-</ecNumber>
    </submittedName>
</protein>
<dbReference type="PROSITE" id="PS51918">
    <property type="entry name" value="RADICAL_SAM"/>
    <property type="match status" value="1"/>
</dbReference>
<accession>A0A645C3U4</accession>
<dbReference type="PANTHER" id="PTHR13932:SF1">
    <property type="entry name" value="OXYGEN-INDEPENDENT COPROPORPHYRINOGEN-III OXIDASE-LIKE PROTEIN HEMZ"/>
    <property type="match status" value="1"/>
</dbReference>